<proteinExistence type="predicted"/>
<feature type="non-terminal residue" evidence="1">
    <location>
        <position position="68"/>
    </location>
</feature>
<evidence type="ECO:0000313" key="2">
    <source>
        <dbReference type="Proteomes" id="UP001529510"/>
    </source>
</evidence>
<name>A0ABD0QLA9_CIRMR</name>
<reference evidence="1 2" key="1">
    <citation type="submission" date="2024-05" db="EMBL/GenBank/DDBJ databases">
        <title>Genome sequencing and assembly of Indian major carp, Cirrhinus mrigala (Hamilton, 1822).</title>
        <authorList>
            <person name="Mohindra V."/>
            <person name="Chowdhury L.M."/>
            <person name="Lal K."/>
            <person name="Jena J.K."/>
        </authorList>
    </citation>
    <scope>NUCLEOTIDE SEQUENCE [LARGE SCALE GENOMIC DNA]</scope>
    <source>
        <strain evidence="1">CM1030</strain>
        <tissue evidence="1">Blood</tissue>
    </source>
</reference>
<sequence>QAYVDAPVTLQTLHFLLHSPLAAAVEQSHLLQHFQGYLAIPIGQHGVPVFACQTLPHDPEAMAALLVL</sequence>
<organism evidence="1 2">
    <name type="scientific">Cirrhinus mrigala</name>
    <name type="common">Mrigala</name>
    <dbReference type="NCBI Taxonomy" id="683832"/>
    <lineage>
        <taxon>Eukaryota</taxon>
        <taxon>Metazoa</taxon>
        <taxon>Chordata</taxon>
        <taxon>Craniata</taxon>
        <taxon>Vertebrata</taxon>
        <taxon>Euteleostomi</taxon>
        <taxon>Actinopterygii</taxon>
        <taxon>Neopterygii</taxon>
        <taxon>Teleostei</taxon>
        <taxon>Ostariophysi</taxon>
        <taxon>Cypriniformes</taxon>
        <taxon>Cyprinidae</taxon>
        <taxon>Labeoninae</taxon>
        <taxon>Labeonini</taxon>
        <taxon>Cirrhinus</taxon>
    </lineage>
</organism>
<dbReference type="AlphaFoldDB" id="A0ABD0QLA9"/>
<dbReference type="EMBL" id="JAMKFB020000008">
    <property type="protein sequence ID" value="KAL0186642.1"/>
    <property type="molecule type" value="Genomic_DNA"/>
</dbReference>
<keyword evidence="2" id="KW-1185">Reference proteome</keyword>
<comment type="caution">
    <text evidence="1">The sequence shown here is derived from an EMBL/GenBank/DDBJ whole genome shotgun (WGS) entry which is preliminary data.</text>
</comment>
<evidence type="ECO:0000313" key="1">
    <source>
        <dbReference type="EMBL" id="KAL0186642.1"/>
    </source>
</evidence>
<protein>
    <submittedName>
        <fullName evidence="1">Uncharacterized protein</fullName>
    </submittedName>
</protein>
<feature type="non-terminal residue" evidence="1">
    <location>
        <position position="1"/>
    </location>
</feature>
<accession>A0ABD0QLA9</accession>
<dbReference type="Proteomes" id="UP001529510">
    <property type="component" value="Unassembled WGS sequence"/>
</dbReference>
<gene>
    <name evidence="1" type="ORF">M9458_018312</name>
</gene>